<protein>
    <submittedName>
        <fullName evidence="1">Uncharacterized protein</fullName>
    </submittedName>
</protein>
<dbReference type="EMBL" id="CP002394">
    <property type="protein sequence ID" value="ADU28496.1"/>
    <property type="molecule type" value="Genomic_DNA"/>
</dbReference>
<evidence type="ECO:0000313" key="1">
    <source>
        <dbReference type="EMBL" id="ADU28496.1"/>
    </source>
</evidence>
<proteinExistence type="predicted"/>
<reference evidence="1 2" key="1">
    <citation type="submission" date="2010-12" db="EMBL/GenBank/DDBJ databases">
        <title>Complete sequence of Bacillus cellulosilyticus DSM 2522.</title>
        <authorList>
            <consortium name="US DOE Joint Genome Institute"/>
            <person name="Lucas S."/>
            <person name="Copeland A."/>
            <person name="Lapidus A."/>
            <person name="Cheng J.-F."/>
            <person name="Bruce D."/>
            <person name="Goodwin L."/>
            <person name="Pitluck S."/>
            <person name="Chertkov O."/>
            <person name="Detter J.C."/>
            <person name="Han C."/>
            <person name="Tapia R."/>
            <person name="Land M."/>
            <person name="Hauser L."/>
            <person name="Jeffries C."/>
            <person name="Kyrpides N."/>
            <person name="Ivanova N."/>
            <person name="Mikhailova N."/>
            <person name="Brumm P."/>
            <person name="Mead D."/>
            <person name="Woyke T."/>
        </authorList>
    </citation>
    <scope>NUCLEOTIDE SEQUENCE [LARGE SCALE GENOMIC DNA]</scope>
    <source>
        <strain evidence="2">ATCC 21833 / DSM 2522 / FERM P-1141 / JCM 9156 / N-4</strain>
    </source>
</reference>
<accession>E6TU36</accession>
<gene>
    <name evidence="1" type="ordered locus">Bcell_0208</name>
</gene>
<dbReference type="RefSeq" id="WP_013486837.1">
    <property type="nucleotide sequence ID" value="NC_014829.1"/>
</dbReference>
<dbReference type="KEGG" id="bco:Bcell_0208"/>
<dbReference type="STRING" id="649639.Bcell_0208"/>
<dbReference type="Proteomes" id="UP000001401">
    <property type="component" value="Chromosome"/>
</dbReference>
<name>E6TU36_EVAC2</name>
<organism evidence="1 2">
    <name type="scientific">Evansella cellulosilytica (strain ATCC 21833 / DSM 2522 / FERM P-1141 / JCM 9156 / N-4)</name>
    <name type="common">Bacillus cellulosilyticus</name>
    <dbReference type="NCBI Taxonomy" id="649639"/>
    <lineage>
        <taxon>Bacteria</taxon>
        <taxon>Bacillati</taxon>
        <taxon>Bacillota</taxon>
        <taxon>Bacilli</taxon>
        <taxon>Bacillales</taxon>
        <taxon>Bacillaceae</taxon>
        <taxon>Evansella</taxon>
    </lineage>
</organism>
<evidence type="ECO:0000313" key="2">
    <source>
        <dbReference type="Proteomes" id="UP000001401"/>
    </source>
</evidence>
<dbReference type="HOGENOM" id="CLU_1648737_0_0_9"/>
<dbReference type="AlphaFoldDB" id="E6TU36"/>
<sequence>MMTLKERFKEMKEKKQIVWNGKSGQEIVEKAIGIVGFEPIAKIAKGDDWVFESVEYYIGKNRKYQMGHLVYERQEYRCEGIDGDIEVRKQIFVCPDGSILVCFVTREENNCGSCEMIHCNLNRIISNNQELTQEEKEDILTYLAIEINQFLVSRGETIRN</sequence>
<keyword evidence="2" id="KW-1185">Reference proteome</keyword>
<dbReference type="OrthoDB" id="9847116at2"/>